<name>A0A5J4PV05_9ZZZZ</name>
<dbReference type="InterPro" id="IPR011010">
    <property type="entry name" value="DNA_brk_join_enz"/>
</dbReference>
<protein>
    <submittedName>
        <fullName evidence="3">Tyrosine recombinase XerC</fullName>
    </submittedName>
</protein>
<dbReference type="InterPro" id="IPR013762">
    <property type="entry name" value="Integrase-like_cat_sf"/>
</dbReference>
<dbReference type="InterPro" id="IPR050090">
    <property type="entry name" value="Tyrosine_recombinase_XerCD"/>
</dbReference>
<dbReference type="GO" id="GO:0003677">
    <property type="term" value="F:DNA binding"/>
    <property type="evidence" value="ECO:0007669"/>
    <property type="project" value="InterPro"/>
</dbReference>
<dbReference type="InterPro" id="IPR002104">
    <property type="entry name" value="Integrase_catalytic"/>
</dbReference>
<dbReference type="SUPFAM" id="SSF56349">
    <property type="entry name" value="DNA breaking-rejoining enzymes"/>
    <property type="match status" value="1"/>
</dbReference>
<feature type="domain" description="Tyr recombinase" evidence="2">
    <location>
        <begin position="28"/>
        <end position="168"/>
    </location>
</feature>
<dbReference type="PANTHER" id="PTHR30349">
    <property type="entry name" value="PHAGE INTEGRASE-RELATED"/>
    <property type="match status" value="1"/>
</dbReference>
<organism evidence="3">
    <name type="scientific">termite gut metagenome</name>
    <dbReference type="NCBI Taxonomy" id="433724"/>
    <lineage>
        <taxon>unclassified sequences</taxon>
        <taxon>metagenomes</taxon>
        <taxon>organismal metagenomes</taxon>
    </lineage>
</organism>
<sequence>MTYDDGSEATVKYCDLWFFSYLANEININDMLKLKYSNIVNNEICFYRSKTINTTKEKREICAIITPEMQAIINKWVNKEKFPDNYIFPYLIGNETPIQQKPVIDIIRRINKRLKKIGNELGISGISTYTARHSFASVLKRSEANIAYISESLGHSDLKTTENYLASFEREEREKNAKLLTNFRE</sequence>
<evidence type="ECO:0000259" key="2">
    <source>
        <dbReference type="Pfam" id="PF00589"/>
    </source>
</evidence>
<keyword evidence="1" id="KW-0233">DNA recombination</keyword>
<gene>
    <name evidence="3" type="ORF">EZS27_035895</name>
</gene>
<reference evidence="3" key="1">
    <citation type="submission" date="2019-03" db="EMBL/GenBank/DDBJ databases">
        <title>Single cell metagenomics reveals metabolic interactions within the superorganism composed of flagellate Streblomastix strix and complex community of Bacteroidetes bacteria on its surface.</title>
        <authorList>
            <person name="Treitli S.C."/>
            <person name="Kolisko M."/>
            <person name="Husnik F."/>
            <person name="Keeling P."/>
            <person name="Hampl V."/>
        </authorList>
    </citation>
    <scope>NUCLEOTIDE SEQUENCE</scope>
    <source>
        <strain evidence="3">STM</strain>
    </source>
</reference>
<evidence type="ECO:0000313" key="3">
    <source>
        <dbReference type="EMBL" id="KAA6313315.1"/>
    </source>
</evidence>
<dbReference type="Pfam" id="PF00589">
    <property type="entry name" value="Phage_integrase"/>
    <property type="match status" value="1"/>
</dbReference>
<dbReference type="Gene3D" id="1.10.443.10">
    <property type="entry name" value="Intergrase catalytic core"/>
    <property type="match status" value="1"/>
</dbReference>
<accession>A0A5J4PV05</accession>
<dbReference type="EMBL" id="SNRY01006114">
    <property type="protein sequence ID" value="KAA6313315.1"/>
    <property type="molecule type" value="Genomic_DNA"/>
</dbReference>
<dbReference type="GO" id="GO:0015074">
    <property type="term" value="P:DNA integration"/>
    <property type="evidence" value="ECO:0007669"/>
    <property type="project" value="InterPro"/>
</dbReference>
<dbReference type="GO" id="GO:0006310">
    <property type="term" value="P:DNA recombination"/>
    <property type="evidence" value="ECO:0007669"/>
    <property type="project" value="UniProtKB-KW"/>
</dbReference>
<dbReference type="AlphaFoldDB" id="A0A5J4PV05"/>
<proteinExistence type="predicted"/>
<dbReference type="PANTHER" id="PTHR30349:SF64">
    <property type="entry name" value="PROPHAGE INTEGRASE INTD-RELATED"/>
    <property type="match status" value="1"/>
</dbReference>
<evidence type="ECO:0000256" key="1">
    <source>
        <dbReference type="ARBA" id="ARBA00023172"/>
    </source>
</evidence>
<comment type="caution">
    <text evidence="3">The sequence shown here is derived from an EMBL/GenBank/DDBJ whole genome shotgun (WGS) entry which is preliminary data.</text>
</comment>